<dbReference type="Gene3D" id="1.20.1740.10">
    <property type="entry name" value="Amino acid/polyamine transporter I"/>
    <property type="match status" value="1"/>
</dbReference>
<dbReference type="EMBL" id="JAPFRF010000266">
    <property type="protein sequence ID" value="KAJ7301259.1"/>
    <property type="molecule type" value="Genomic_DNA"/>
</dbReference>
<dbReference type="AlphaFoldDB" id="A0A9Q0X5Q5"/>
<evidence type="ECO:0000256" key="1">
    <source>
        <dbReference type="SAM" id="Phobius"/>
    </source>
</evidence>
<name>A0A9Q0X5Q5_9SAUR</name>
<sequence length="202" mass="22262">MRSSPLDSRRLSVEPISTLARLSTSSWGFGVRPSHVRLPRRCCQYRPESRQLPRILAPKLVPSAQENHAAVDRTRGIGAAQWMAFDQRSRSSSFSDALGCAVHGCPRVCHSQHCHDSQQGVHCFAGGCCGNFPNRCIKLDTFCSDWIFGIVTGATVVFFAYVGFDAVANSAEESKNPKVGYATVCACVVMLRLRNEEQRKPT</sequence>
<accession>A0A9Q0X5Q5</accession>
<evidence type="ECO:0000313" key="3">
    <source>
        <dbReference type="Proteomes" id="UP001142489"/>
    </source>
</evidence>
<protein>
    <submittedName>
        <fullName evidence="2">Uncharacterized protein</fullName>
    </submittedName>
</protein>
<keyword evidence="1" id="KW-1133">Transmembrane helix</keyword>
<comment type="caution">
    <text evidence="2">The sequence shown here is derived from an EMBL/GenBank/DDBJ whole genome shotgun (WGS) entry which is preliminary data.</text>
</comment>
<keyword evidence="1" id="KW-0812">Transmembrane</keyword>
<keyword evidence="1" id="KW-0472">Membrane</keyword>
<proteinExistence type="predicted"/>
<evidence type="ECO:0000313" key="2">
    <source>
        <dbReference type="EMBL" id="KAJ7301259.1"/>
    </source>
</evidence>
<dbReference type="OrthoDB" id="5982228at2759"/>
<gene>
    <name evidence="2" type="ORF">JRQ81_000035</name>
</gene>
<feature type="transmembrane region" description="Helical" evidence="1">
    <location>
        <begin position="146"/>
        <end position="164"/>
    </location>
</feature>
<reference evidence="2" key="1">
    <citation type="journal article" date="2023" name="DNA Res.">
        <title>Chromosome-level genome assembly of Phrynocephalus forsythii using third-generation DNA sequencing and Hi-C analysis.</title>
        <authorList>
            <person name="Qi Y."/>
            <person name="Zhao W."/>
            <person name="Zhao Y."/>
            <person name="Niu C."/>
            <person name="Cao S."/>
            <person name="Zhang Y."/>
        </authorList>
    </citation>
    <scope>NUCLEOTIDE SEQUENCE</scope>
    <source>
        <tissue evidence="2">Muscle</tissue>
    </source>
</reference>
<keyword evidence="3" id="KW-1185">Reference proteome</keyword>
<dbReference type="Proteomes" id="UP001142489">
    <property type="component" value="Unassembled WGS sequence"/>
</dbReference>
<organism evidence="2 3">
    <name type="scientific">Phrynocephalus forsythii</name>
    <dbReference type="NCBI Taxonomy" id="171643"/>
    <lineage>
        <taxon>Eukaryota</taxon>
        <taxon>Metazoa</taxon>
        <taxon>Chordata</taxon>
        <taxon>Craniata</taxon>
        <taxon>Vertebrata</taxon>
        <taxon>Euteleostomi</taxon>
        <taxon>Lepidosauria</taxon>
        <taxon>Squamata</taxon>
        <taxon>Bifurcata</taxon>
        <taxon>Unidentata</taxon>
        <taxon>Episquamata</taxon>
        <taxon>Toxicofera</taxon>
        <taxon>Iguania</taxon>
        <taxon>Acrodonta</taxon>
        <taxon>Agamidae</taxon>
        <taxon>Agaminae</taxon>
        <taxon>Phrynocephalus</taxon>
    </lineage>
</organism>